<accession>A0A1M4W302</accession>
<proteinExistence type="predicted"/>
<evidence type="ECO:0000313" key="2">
    <source>
        <dbReference type="EMBL" id="SHE75586.1"/>
    </source>
</evidence>
<dbReference type="CDD" id="cd10283">
    <property type="entry name" value="MnuA_DNase1-like"/>
    <property type="match status" value="1"/>
</dbReference>
<gene>
    <name evidence="2" type="ORF">SAMN02745148_01056</name>
</gene>
<dbReference type="STRING" id="1121942.SAMN02745148_01056"/>
<reference evidence="2 3" key="1">
    <citation type="submission" date="2016-11" db="EMBL/GenBank/DDBJ databases">
        <authorList>
            <person name="Jaros S."/>
            <person name="Januszkiewicz K."/>
            <person name="Wedrychowicz H."/>
        </authorList>
    </citation>
    <scope>NUCLEOTIDE SEQUENCE [LARGE SCALE GENOMIC DNA]</scope>
    <source>
        <strain evidence="2 3">DSM 19980</strain>
    </source>
</reference>
<protein>
    <submittedName>
        <fullName evidence="2">Endonuclease/Exonuclease/phosphatase family protein</fullName>
    </submittedName>
</protein>
<name>A0A1M4W302_9GAMM</name>
<dbReference type="InterPro" id="IPR036691">
    <property type="entry name" value="Endo/exonu/phosph_ase_sf"/>
</dbReference>
<evidence type="ECO:0000256" key="1">
    <source>
        <dbReference type="SAM" id="MobiDB-lite"/>
    </source>
</evidence>
<dbReference type="SUPFAM" id="SSF56219">
    <property type="entry name" value="DNase I-like"/>
    <property type="match status" value="1"/>
</dbReference>
<evidence type="ECO:0000313" key="3">
    <source>
        <dbReference type="Proteomes" id="UP000184346"/>
    </source>
</evidence>
<dbReference type="GO" id="GO:0004519">
    <property type="term" value="F:endonuclease activity"/>
    <property type="evidence" value="ECO:0007669"/>
    <property type="project" value="UniProtKB-KW"/>
</dbReference>
<keyword evidence="2" id="KW-0540">Nuclease</keyword>
<dbReference type="GO" id="GO:0004527">
    <property type="term" value="F:exonuclease activity"/>
    <property type="evidence" value="ECO:0007669"/>
    <property type="project" value="UniProtKB-KW"/>
</dbReference>
<feature type="region of interest" description="Disordered" evidence="1">
    <location>
        <begin position="171"/>
        <end position="231"/>
    </location>
</feature>
<keyword evidence="3" id="KW-1185">Reference proteome</keyword>
<dbReference type="EMBL" id="FQUJ01000004">
    <property type="protein sequence ID" value="SHE75586.1"/>
    <property type="molecule type" value="Genomic_DNA"/>
</dbReference>
<dbReference type="Proteomes" id="UP000184346">
    <property type="component" value="Unassembled WGS sequence"/>
</dbReference>
<sequence>MEYASGAVVFLDPEELFAREPYSARFRDVDTGQEFATATVHIVFGDGVSDRLPEIDALADYWQWLGDVYPDSPRLLMGDFNLSPDHPSWEALRRLGAEPAITDGRTTLGTTAGYASLYDNIWYEADSLSPSDQGILKFPALLPLDHVTARERVSDHAPVYIGLNGGRLTPISTGGGQSTRQRAASTSTTALPAGWNPCRTSVPPGPRTSSRAGPGWRGKNSPTYAASVRGV</sequence>
<dbReference type="Gene3D" id="3.60.10.10">
    <property type="entry name" value="Endonuclease/exonuclease/phosphatase"/>
    <property type="match status" value="1"/>
</dbReference>
<keyword evidence="2" id="KW-0378">Hydrolase</keyword>
<organism evidence="2 3">
    <name type="scientific">Modicisalibacter ilicicola DSM 19980</name>
    <dbReference type="NCBI Taxonomy" id="1121942"/>
    <lineage>
        <taxon>Bacteria</taxon>
        <taxon>Pseudomonadati</taxon>
        <taxon>Pseudomonadota</taxon>
        <taxon>Gammaproteobacteria</taxon>
        <taxon>Oceanospirillales</taxon>
        <taxon>Halomonadaceae</taxon>
        <taxon>Modicisalibacter</taxon>
    </lineage>
</organism>
<keyword evidence="2" id="KW-0269">Exonuclease</keyword>
<dbReference type="AlphaFoldDB" id="A0A1M4W302"/>
<keyword evidence="2" id="KW-0255">Endonuclease</keyword>
<feature type="compositionally biased region" description="Low complexity" evidence="1">
    <location>
        <begin position="178"/>
        <end position="190"/>
    </location>
</feature>